<organism evidence="10 11">
    <name type="scientific">Vibrio ouci</name>
    <dbReference type="NCBI Taxonomy" id="2499078"/>
    <lineage>
        <taxon>Bacteria</taxon>
        <taxon>Pseudomonadati</taxon>
        <taxon>Pseudomonadota</taxon>
        <taxon>Gammaproteobacteria</taxon>
        <taxon>Vibrionales</taxon>
        <taxon>Vibrionaceae</taxon>
        <taxon>Vibrio</taxon>
    </lineage>
</organism>
<dbReference type="SUPFAM" id="SSF90123">
    <property type="entry name" value="ABC transporter transmembrane region"/>
    <property type="match status" value="1"/>
</dbReference>
<dbReference type="PROSITE" id="PS50929">
    <property type="entry name" value="ABC_TM1F"/>
    <property type="match status" value="1"/>
</dbReference>
<evidence type="ECO:0000256" key="3">
    <source>
        <dbReference type="ARBA" id="ARBA00022741"/>
    </source>
</evidence>
<dbReference type="AlphaFoldDB" id="A0A4Y8WIB4"/>
<evidence type="ECO:0000313" key="10">
    <source>
        <dbReference type="EMBL" id="TFH92423.1"/>
    </source>
</evidence>
<sequence length="714" mass="79252">MENEYRDDPWLTTLEWLGDHFKSRCHRTHLINGLPLKNGSFDRSLFLRGLEKLSLQIQMVKKTAIDQTIVPLVAMDMKSGEPILIISVEQGGVRGIRQGEEFSAPSSSFLSTIESNVWQISMPAKLDSRVDVVADKKPSHWLWRTVREVKPWYRDLLVASLMINVLALVVPLFTMNVYDRVVPNQAFSTLWVLAIGVAVVVVFDWLLREARSSVTDAAGRYIDNKLSATLFSKVLGMKLEQRPQSVGAFSRQMQEFDSVRDFFTSVTLTTLVDLPFTLLFLLLIGWLGGPLMFIPVSVMLLLIVFSMVMKDKVEGTHVETARLSTQKQAHLFDGLTNIDEIKQNNAQGMMQQRWEQLSSALSDWQIRSRHYSNLIAHTIQSSQQVVTIGLIVLGVYQISEGLLSMGGLIAIVMLSGRAAGSINQLSMLLLRYQQTKTAVDSLTSIIELEQEDQNSSLLSDGEFQGAIKLDAISYQYPETPTICLDEIDLTIAKGQRVGVIGSVGAGKSTLLSIIAKQLNPTGGRIFYDEIDSQLWPNSLLRSKTGWVGQSTQLLFGSVVENITLGHGDVDQDKLTQAVNLSGLNAYMDRFNNGLETQVGEGGRFLSGGQRQTVALARALYRDSSLIILDEPTSSLDKQSETRLFNSLQSLPRSKTLIISSHKPSFLALCDRIIVMDRGKVIADGTPAEVFNQTNNKTAKSRVRSVSVVRGGHNE</sequence>
<gene>
    <name evidence="10" type="ORF">ELS82_07095</name>
</gene>
<feature type="transmembrane region" description="Helical" evidence="7">
    <location>
        <begin position="186"/>
        <end position="207"/>
    </location>
</feature>
<feature type="transmembrane region" description="Helical" evidence="7">
    <location>
        <begin position="292"/>
        <end position="309"/>
    </location>
</feature>
<protein>
    <submittedName>
        <fullName evidence="10">Type I secretion system permease/ATPase</fullName>
    </submittedName>
</protein>
<dbReference type="Gene3D" id="1.20.1560.10">
    <property type="entry name" value="ABC transporter type 1, transmembrane domain"/>
    <property type="match status" value="1"/>
</dbReference>
<evidence type="ECO:0000256" key="4">
    <source>
        <dbReference type="ARBA" id="ARBA00022840"/>
    </source>
</evidence>
<dbReference type="PROSITE" id="PS50893">
    <property type="entry name" value="ABC_TRANSPORTER_2"/>
    <property type="match status" value="1"/>
</dbReference>
<evidence type="ECO:0000256" key="6">
    <source>
        <dbReference type="ARBA" id="ARBA00023136"/>
    </source>
</evidence>
<dbReference type="PANTHER" id="PTHR43394:SF1">
    <property type="entry name" value="ATP-BINDING CASSETTE SUB-FAMILY B MEMBER 10, MITOCHONDRIAL"/>
    <property type="match status" value="1"/>
</dbReference>
<proteinExistence type="predicted"/>
<dbReference type="Gene3D" id="3.40.50.300">
    <property type="entry name" value="P-loop containing nucleotide triphosphate hydrolases"/>
    <property type="match status" value="1"/>
</dbReference>
<dbReference type="InterPro" id="IPR036640">
    <property type="entry name" value="ABC1_TM_sf"/>
</dbReference>
<comment type="caution">
    <text evidence="10">The sequence shown here is derived from an EMBL/GenBank/DDBJ whole genome shotgun (WGS) entry which is preliminary data.</text>
</comment>
<dbReference type="InterPro" id="IPR003593">
    <property type="entry name" value="AAA+_ATPase"/>
</dbReference>
<accession>A0A4Y8WIB4</accession>
<dbReference type="NCBIfam" id="TIGR03375">
    <property type="entry name" value="type_I_sec_LssB"/>
    <property type="match status" value="1"/>
</dbReference>
<dbReference type="Pfam" id="PF00664">
    <property type="entry name" value="ABC_membrane"/>
    <property type="match status" value="1"/>
</dbReference>
<feature type="transmembrane region" description="Helical" evidence="7">
    <location>
        <begin position="262"/>
        <end position="286"/>
    </location>
</feature>
<dbReference type="GO" id="GO:0005524">
    <property type="term" value="F:ATP binding"/>
    <property type="evidence" value="ECO:0007669"/>
    <property type="project" value="UniProtKB-KW"/>
</dbReference>
<dbReference type="Gene3D" id="3.90.70.10">
    <property type="entry name" value="Cysteine proteinases"/>
    <property type="match status" value="1"/>
</dbReference>
<dbReference type="InterPro" id="IPR017750">
    <property type="entry name" value="ATPase_T1SS"/>
</dbReference>
<dbReference type="EMBL" id="SATR01000007">
    <property type="protein sequence ID" value="TFH92423.1"/>
    <property type="molecule type" value="Genomic_DNA"/>
</dbReference>
<dbReference type="PANTHER" id="PTHR43394">
    <property type="entry name" value="ATP-DEPENDENT PERMEASE MDL1, MITOCHONDRIAL"/>
    <property type="match status" value="1"/>
</dbReference>
<evidence type="ECO:0000256" key="5">
    <source>
        <dbReference type="ARBA" id="ARBA00022989"/>
    </source>
</evidence>
<dbReference type="GO" id="GO:0005886">
    <property type="term" value="C:plasma membrane"/>
    <property type="evidence" value="ECO:0007669"/>
    <property type="project" value="UniProtKB-SubCell"/>
</dbReference>
<keyword evidence="11" id="KW-1185">Reference proteome</keyword>
<reference evidence="10 11" key="1">
    <citation type="submission" date="2019-01" db="EMBL/GenBank/DDBJ databases">
        <title>Vibrio BEI176 sp. nov, a marine bacterium isolated from China: eastern marignal seas.</title>
        <authorList>
            <person name="Li B."/>
        </authorList>
    </citation>
    <scope>NUCLEOTIDE SEQUENCE [LARGE SCALE GENOMIC DNA]</scope>
    <source>
        <strain evidence="10 11">BEI176</strain>
    </source>
</reference>
<evidence type="ECO:0000256" key="7">
    <source>
        <dbReference type="SAM" id="Phobius"/>
    </source>
</evidence>
<dbReference type="Pfam" id="PF00005">
    <property type="entry name" value="ABC_tran"/>
    <property type="match status" value="1"/>
</dbReference>
<dbReference type="InterPro" id="IPR011527">
    <property type="entry name" value="ABC1_TM_dom"/>
</dbReference>
<evidence type="ECO:0000256" key="1">
    <source>
        <dbReference type="ARBA" id="ARBA00004651"/>
    </source>
</evidence>
<evidence type="ECO:0000256" key="2">
    <source>
        <dbReference type="ARBA" id="ARBA00022692"/>
    </source>
</evidence>
<feature type="domain" description="ABC transporter" evidence="8">
    <location>
        <begin position="467"/>
        <end position="702"/>
    </location>
</feature>
<evidence type="ECO:0000259" key="8">
    <source>
        <dbReference type="PROSITE" id="PS50893"/>
    </source>
</evidence>
<name>A0A4Y8WIB4_9VIBR</name>
<comment type="subcellular location">
    <subcellularLocation>
        <location evidence="1">Cell membrane</location>
        <topology evidence="1">Multi-pass membrane protein</topology>
    </subcellularLocation>
</comment>
<dbReference type="CDD" id="cd18587">
    <property type="entry name" value="ABC_6TM_LapB_like"/>
    <property type="match status" value="1"/>
</dbReference>
<evidence type="ECO:0000259" key="9">
    <source>
        <dbReference type="PROSITE" id="PS50929"/>
    </source>
</evidence>
<dbReference type="OrthoDB" id="9782586at2"/>
<keyword evidence="4" id="KW-0067">ATP-binding</keyword>
<dbReference type="GO" id="GO:0016887">
    <property type="term" value="F:ATP hydrolysis activity"/>
    <property type="evidence" value="ECO:0007669"/>
    <property type="project" value="InterPro"/>
</dbReference>
<dbReference type="InterPro" id="IPR027417">
    <property type="entry name" value="P-loop_NTPase"/>
</dbReference>
<keyword evidence="6 7" id="KW-0472">Membrane</keyword>
<dbReference type="SUPFAM" id="SSF52540">
    <property type="entry name" value="P-loop containing nucleoside triphosphate hydrolases"/>
    <property type="match status" value="1"/>
</dbReference>
<evidence type="ECO:0000313" key="11">
    <source>
        <dbReference type="Proteomes" id="UP000297753"/>
    </source>
</evidence>
<dbReference type="Proteomes" id="UP000297753">
    <property type="component" value="Unassembled WGS sequence"/>
</dbReference>
<dbReference type="GO" id="GO:0015421">
    <property type="term" value="F:ABC-type oligopeptide transporter activity"/>
    <property type="evidence" value="ECO:0007669"/>
    <property type="project" value="TreeGrafter"/>
</dbReference>
<keyword evidence="5 7" id="KW-1133">Transmembrane helix</keyword>
<keyword evidence="3" id="KW-0547">Nucleotide-binding</keyword>
<dbReference type="InterPro" id="IPR039421">
    <property type="entry name" value="Type_1_exporter"/>
</dbReference>
<feature type="transmembrane region" description="Helical" evidence="7">
    <location>
        <begin position="156"/>
        <end position="174"/>
    </location>
</feature>
<feature type="domain" description="ABC transmembrane type-1" evidence="9">
    <location>
        <begin position="156"/>
        <end position="434"/>
    </location>
</feature>
<dbReference type="InterPro" id="IPR003439">
    <property type="entry name" value="ABC_transporter-like_ATP-bd"/>
</dbReference>
<dbReference type="RefSeq" id="WP_134834870.1">
    <property type="nucleotide sequence ID" value="NZ_SATR01000007.1"/>
</dbReference>
<dbReference type="SMART" id="SM00382">
    <property type="entry name" value="AAA"/>
    <property type="match status" value="1"/>
</dbReference>
<keyword evidence="2 7" id="KW-0812">Transmembrane</keyword>